<reference evidence="1 2" key="1">
    <citation type="journal article" date="2019" name="Sci. Rep.">
        <title>Orb-weaving spider Araneus ventricosus genome elucidates the spidroin gene catalogue.</title>
        <authorList>
            <person name="Kono N."/>
            <person name="Nakamura H."/>
            <person name="Ohtoshi R."/>
            <person name="Moran D.A.P."/>
            <person name="Shinohara A."/>
            <person name="Yoshida Y."/>
            <person name="Fujiwara M."/>
            <person name="Mori M."/>
            <person name="Tomita M."/>
            <person name="Arakawa K."/>
        </authorList>
    </citation>
    <scope>NUCLEOTIDE SEQUENCE [LARGE SCALE GENOMIC DNA]</scope>
</reference>
<comment type="caution">
    <text evidence="1">The sequence shown here is derived from an EMBL/GenBank/DDBJ whole genome shotgun (WGS) entry which is preliminary data.</text>
</comment>
<gene>
    <name evidence="1" type="ORF">AVEN_102451_1</name>
</gene>
<proteinExistence type="predicted"/>
<dbReference type="EMBL" id="BGPR01057543">
    <property type="protein sequence ID" value="GBO33844.1"/>
    <property type="molecule type" value="Genomic_DNA"/>
</dbReference>
<keyword evidence="2" id="KW-1185">Reference proteome</keyword>
<evidence type="ECO:0000313" key="2">
    <source>
        <dbReference type="Proteomes" id="UP000499080"/>
    </source>
</evidence>
<sequence length="112" mass="13004">MEADKPDQQKWKLVKLDWSRNGSWARDYRNKMRSGQREIKSWKILNSSVSGRENTPRRNPNVTVEVHKKCTQRGVPKDCLNQENQQMAVLRAREGCSLWNRAPEEGPIVSLA</sequence>
<protein>
    <submittedName>
        <fullName evidence="1">Uncharacterized protein</fullName>
    </submittedName>
</protein>
<dbReference type="AlphaFoldDB" id="A0A4Y2WB56"/>
<evidence type="ECO:0000313" key="1">
    <source>
        <dbReference type="EMBL" id="GBO33844.1"/>
    </source>
</evidence>
<accession>A0A4Y2WB56</accession>
<name>A0A4Y2WB56_ARAVE</name>
<dbReference type="Proteomes" id="UP000499080">
    <property type="component" value="Unassembled WGS sequence"/>
</dbReference>
<organism evidence="1 2">
    <name type="scientific">Araneus ventricosus</name>
    <name type="common">Orbweaver spider</name>
    <name type="synonym">Epeira ventricosa</name>
    <dbReference type="NCBI Taxonomy" id="182803"/>
    <lineage>
        <taxon>Eukaryota</taxon>
        <taxon>Metazoa</taxon>
        <taxon>Ecdysozoa</taxon>
        <taxon>Arthropoda</taxon>
        <taxon>Chelicerata</taxon>
        <taxon>Arachnida</taxon>
        <taxon>Araneae</taxon>
        <taxon>Araneomorphae</taxon>
        <taxon>Entelegynae</taxon>
        <taxon>Araneoidea</taxon>
        <taxon>Araneidae</taxon>
        <taxon>Araneus</taxon>
    </lineage>
</organism>